<evidence type="ECO:0000256" key="7">
    <source>
        <dbReference type="ARBA" id="ARBA00023004"/>
    </source>
</evidence>
<dbReference type="InterPro" id="IPR027450">
    <property type="entry name" value="AlkB-like"/>
</dbReference>
<dbReference type="EMBL" id="FXAM01000001">
    <property type="protein sequence ID" value="SMF93337.1"/>
    <property type="molecule type" value="Genomic_DNA"/>
</dbReference>
<evidence type="ECO:0000256" key="8">
    <source>
        <dbReference type="ARBA" id="ARBA00023204"/>
    </source>
</evidence>
<keyword evidence="7" id="KW-0408">Iron</keyword>
<comment type="cofactor">
    <cofactor evidence="1">
        <name>Fe(2+)</name>
        <dbReference type="ChEBI" id="CHEBI:29033"/>
    </cofactor>
</comment>
<evidence type="ECO:0000256" key="1">
    <source>
        <dbReference type="ARBA" id="ARBA00001954"/>
    </source>
</evidence>
<dbReference type="PANTHER" id="PTHR31212:SF4">
    <property type="entry name" value="ALPHA-KETOGLUTARATE-DEPENDENT DIOXYGENASE ALKB HOMOLOG 3"/>
    <property type="match status" value="1"/>
</dbReference>
<dbReference type="GO" id="GO:0140097">
    <property type="term" value="F:catalytic activity, acting on DNA"/>
    <property type="evidence" value="ECO:0007669"/>
    <property type="project" value="UniProtKB-ARBA"/>
</dbReference>
<keyword evidence="6" id="KW-0560">Oxidoreductase</keyword>
<sequence length="206" mass="23183">MGASGLSAADSFGPNLARQDGELYYLEQFIPAAEADHWLETLLAGLAWRTESIVVAGRAVPVPRLVCWYGDAEAHYRYAGVDHAPEPWTPGLALLRQRVESRCARRFNSVLGNLYRDGEDAMGWHADREPELGPWPFIASLSFGAERRFDLRHNRSREILNLPLAHGGLLLMGGMLQHHWRHRVPRQPGIRAPRINLTFRAILPPP</sequence>
<dbReference type="GO" id="GO:0051213">
    <property type="term" value="F:dioxygenase activity"/>
    <property type="evidence" value="ECO:0007669"/>
    <property type="project" value="UniProtKB-KW"/>
</dbReference>
<dbReference type="PROSITE" id="PS51471">
    <property type="entry name" value="FE2OG_OXY"/>
    <property type="match status" value="1"/>
</dbReference>
<keyword evidence="2" id="KW-0479">Metal-binding</keyword>
<keyword evidence="3" id="KW-0227">DNA damage</keyword>
<dbReference type="InterPro" id="IPR032854">
    <property type="entry name" value="ALKBH3"/>
</dbReference>
<dbReference type="GO" id="GO:0032451">
    <property type="term" value="F:demethylase activity"/>
    <property type="evidence" value="ECO:0007669"/>
    <property type="project" value="UniProtKB-ARBA"/>
</dbReference>
<dbReference type="AlphaFoldDB" id="A0A1Y6CSR3"/>
<name>A0A1Y6CSR3_9GAMM</name>
<keyword evidence="8" id="KW-0234">DNA repair</keyword>
<dbReference type="InterPro" id="IPR037151">
    <property type="entry name" value="AlkB-like_sf"/>
</dbReference>
<dbReference type="Gene3D" id="2.60.120.590">
    <property type="entry name" value="Alpha-ketoglutarate-dependent dioxygenase AlkB-like"/>
    <property type="match status" value="1"/>
</dbReference>
<dbReference type="STRING" id="1760988.SAMN02949497_0615"/>
<accession>A0A1Y6CSR3</accession>
<dbReference type="PANTHER" id="PTHR31212">
    <property type="entry name" value="ALPHA-KETOGLUTARATE-DEPENDENT DIOXYGENASE ALKB HOMOLOG 3"/>
    <property type="match status" value="1"/>
</dbReference>
<dbReference type="Pfam" id="PF13532">
    <property type="entry name" value="2OG-FeII_Oxy_2"/>
    <property type="match status" value="1"/>
</dbReference>
<evidence type="ECO:0000256" key="5">
    <source>
        <dbReference type="ARBA" id="ARBA00022964"/>
    </source>
</evidence>
<dbReference type="GO" id="GO:0016705">
    <property type="term" value="F:oxidoreductase activity, acting on paired donors, with incorporation or reduction of molecular oxygen"/>
    <property type="evidence" value="ECO:0007669"/>
    <property type="project" value="UniProtKB-ARBA"/>
</dbReference>
<dbReference type="InterPro" id="IPR005123">
    <property type="entry name" value="Oxoglu/Fe-dep_dioxygenase_dom"/>
</dbReference>
<evidence type="ECO:0000259" key="9">
    <source>
        <dbReference type="PROSITE" id="PS51471"/>
    </source>
</evidence>
<evidence type="ECO:0000256" key="3">
    <source>
        <dbReference type="ARBA" id="ARBA00022763"/>
    </source>
</evidence>
<protein>
    <submittedName>
        <fullName evidence="10">Alkylated DNA repair dioxygenase AlkB</fullName>
    </submittedName>
</protein>
<dbReference type="GO" id="GO:0006307">
    <property type="term" value="P:DNA alkylation repair"/>
    <property type="evidence" value="ECO:0007669"/>
    <property type="project" value="InterPro"/>
</dbReference>
<evidence type="ECO:0000256" key="6">
    <source>
        <dbReference type="ARBA" id="ARBA00023002"/>
    </source>
</evidence>
<organism evidence="10 11">
    <name type="scientific">Methylomagnum ishizawai</name>
    <dbReference type="NCBI Taxonomy" id="1760988"/>
    <lineage>
        <taxon>Bacteria</taxon>
        <taxon>Pseudomonadati</taxon>
        <taxon>Pseudomonadota</taxon>
        <taxon>Gammaproteobacteria</taxon>
        <taxon>Methylococcales</taxon>
        <taxon>Methylococcaceae</taxon>
        <taxon>Methylomagnum</taxon>
    </lineage>
</organism>
<evidence type="ECO:0000313" key="11">
    <source>
        <dbReference type="Proteomes" id="UP000192923"/>
    </source>
</evidence>
<dbReference type="GO" id="GO:0046872">
    <property type="term" value="F:metal ion binding"/>
    <property type="evidence" value="ECO:0007669"/>
    <property type="project" value="UniProtKB-KW"/>
</dbReference>
<dbReference type="GO" id="GO:0016787">
    <property type="term" value="F:hydrolase activity"/>
    <property type="evidence" value="ECO:0007669"/>
    <property type="project" value="UniProtKB-ARBA"/>
</dbReference>
<reference evidence="10 11" key="1">
    <citation type="submission" date="2016-12" db="EMBL/GenBank/DDBJ databases">
        <authorList>
            <person name="Song W.-J."/>
            <person name="Kurnit D.M."/>
        </authorList>
    </citation>
    <scope>NUCLEOTIDE SEQUENCE [LARGE SCALE GENOMIC DNA]</scope>
    <source>
        <strain evidence="10 11">175</strain>
    </source>
</reference>
<keyword evidence="4" id="KW-0460">Magnesium</keyword>
<dbReference type="Proteomes" id="UP000192923">
    <property type="component" value="Unassembled WGS sequence"/>
</dbReference>
<dbReference type="FunFam" id="2.60.120.590:FF:000004">
    <property type="entry name" value="DNA oxidative demethylase ALKBH2"/>
    <property type="match status" value="1"/>
</dbReference>
<keyword evidence="11" id="KW-1185">Reference proteome</keyword>
<feature type="domain" description="Fe2OG dioxygenase" evidence="9">
    <location>
        <begin position="106"/>
        <end position="203"/>
    </location>
</feature>
<gene>
    <name evidence="10" type="ORF">SAMN02949497_0615</name>
</gene>
<evidence type="ECO:0000256" key="2">
    <source>
        <dbReference type="ARBA" id="ARBA00022723"/>
    </source>
</evidence>
<dbReference type="SUPFAM" id="SSF51197">
    <property type="entry name" value="Clavaminate synthase-like"/>
    <property type="match status" value="1"/>
</dbReference>
<proteinExistence type="predicted"/>
<keyword evidence="5 10" id="KW-0223">Dioxygenase</keyword>
<evidence type="ECO:0000256" key="4">
    <source>
        <dbReference type="ARBA" id="ARBA00022842"/>
    </source>
</evidence>
<evidence type="ECO:0000313" key="10">
    <source>
        <dbReference type="EMBL" id="SMF93337.1"/>
    </source>
</evidence>